<sequence>MFLVTKQGALPKSSIAQRLKPISDNWSFKDRMDELLIVKLASIALGGNMHSPLAYLSLLLWPADSNEHAILHLYQERCPNRCTARYTISPHLR</sequence>
<reference evidence="1" key="1">
    <citation type="submission" date="2020-08" db="EMBL/GenBank/DDBJ databases">
        <title>Multicomponent nature underlies the extraordinary mechanical properties of spider dragline silk.</title>
        <authorList>
            <person name="Kono N."/>
            <person name="Nakamura H."/>
            <person name="Mori M."/>
            <person name="Yoshida Y."/>
            <person name="Ohtoshi R."/>
            <person name="Malay A.D."/>
            <person name="Moran D.A.P."/>
            <person name="Tomita M."/>
            <person name="Numata K."/>
            <person name="Arakawa K."/>
        </authorList>
    </citation>
    <scope>NUCLEOTIDE SEQUENCE</scope>
</reference>
<protein>
    <submittedName>
        <fullName evidence="1">Uncharacterized protein</fullName>
    </submittedName>
</protein>
<organism evidence="1 2">
    <name type="scientific">Trichonephila clavipes</name>
    <name type="common">Golden silk orbweaver</name>
    <name type="synonym">Nephila clavipes</name>
    <dbReference type="NCBI Taxonomy" id="2585209"/>
    <lineage>
        <taxon>Eukaryota</taxon>
        <taxon>Metazoa</taxon>
        <taxon>Ecdysozoa</taxon>
        <taxon>Arthropoda</taxon>
        <taxon>Chelicerata</taxon>
        <taxon>Arachnida</taxon>
        <taxon>Araneae</taxon>
        <taxon>Araneomorphae</taxon>
        <taxon>Entelegynae</taxon>
        <taxon>Araneoidea</taxon>
        <taxon>Nephilidae</taxon>
        <taxon>Trichonephila</taxon>
    </lineage>
</organism>
<gene>
    <name evidence="1" type="ORF">TNCV_2151401</name>
</gene>
<evidence type="ECO:0000313" key="1">
    <source>
        <dbReference type="EMBL" id="GFX87086.1"/>
    </source>
</evidence>
<name>A0A8X6R2D1_TRICX</name>
<dbReference type="AlphaFoldDB" id="A0A8X6R2D1"/>
<comment type="caution">
    <text evidence="1">The sequence shown here is derived from an EMBL/GenBank/DDBJ whole genome shotgun (WGS) entry which is preliminary data.</text>
</comment>
<dbReference type="Proteomes" id="UP000887159">
    <property type="component" value="Unassembled WGS sequence"/>
</dbReference>
<accession>A0A8X6R2D1</accession>
<proteinExistence type="predicted"/>
<keyword evidence="2" id="KW-1185">Reference proteome</keyword>
<evidence type="ECO:0000313" key="2">
    <source>
        <dbReference type="Proteomes" id="UP000887159"/>
    </source>
</evidence>
<dbReference type="EMBL" id="BMAU01021022">
    <property type="protein sequence ID" value="GFX87086.1"/>
    <property type="molecule type" value="Genomic_DNA"/>
</dbReference>